<proteinExistence type="predicted"/>
<dbReference type="RefSeq" id="WP_188371092.1">
    <property type="nucleotide sequence ID" value="NZ_BMFH01000002.1"/>
</dbReference>
<reference evidence="3" key="1">
    <citation type="journal article" date="2019" name="Int. J. Syst. Evol. Microbiol.">
        <title>The Global Catalogue of Microorganisms (GCM) 10K type strain sequencing project: providing services to taxonomists for standard genome sequencing and annotation.</title>
        <authorList>
            <consortium name="The Broad Institute Genomics Platform"/>
            <consortium name="The Broad Institute Genome Sequencing Center for Infectious Disease"/>
            <person name="Wu L."/>
            <person name="Ma J."/>
        </authorList>
    </citation>
    <scope>NUCLEOTIDE SEQUENCE [LARGE SCALE GENOMIC DNA]</scope>
    <source>
        <strain evidence="3">CGMCC 1.12606</strain>
    </source>
</reference>
<comment type="caution">
    <text evidence="2">The sequence shown here is derived from an EMBL/GenBank/DDBJ whole genome shotgun (WGS) entry which is preliminary data.</text>
</comment>
<evidence type="ECO:0000313" key="3">
    <source>
        <dbReference type="Proteomes" id="UP000625780"/>
    </source>
</evidence>
<dbReference type="EMBL" id="BMFH01000002">
    <property type="protein sequence ID" value="GGD57371.1"/>
    <property type="molecule type" value="Genomic_DNA"/>
</dbReference>
<feature type="domain" description="SnoaL-like" evidence="1">
    <location>
        <begin position="18"/>
        <end position="120"/>
    </location>
</feature>
<accession>A0ABQ1R608</accession>
<dbReference type="Pfam" id="PF13474">
    <property type="entry name" value="SnoaL_3"/>
    <property type="match status" value="1"/>
</dbReference>
<dbReference type="Proteomes" id="UP000625780">
    <property type="component" value="Unassembled WGS sequence"/>
</dbReference>
<dbReference type="InterPro" id="IPR032710">
    <property type="entry name" value="NTF2-like_dom_sf"/>
</dbReference>
<organism evidence="2 3">
    <name type="scientific">Muriicola marianensis</name>
    <dbReference type="NCBI Taxonomy" id="1324801"/>
    <lineage>
        <taxon>Bacteria</taxon>
        <taxon>Pseudomonadati</taxon>
        <taxon>Bacteroidota</taxon>
        <taxon>Flavobacteriia</taxon>
        <taxon>Flavobacteriales</taxon>
        <taxon>Flavobacteriaceae</taxon>
        <taxon>Muriicola</taxon>
    </lineage>
</organism>
<dbReference type="InterPro" id="IPR037401">
    <property type="entry name" value="SnoaL-like"/>
</dbReference>
<keyword evidence="3" id="KW-1185">Reference proteome</keyword>
<evidence type="ECO:0000259" key="1">
    <source>
        <dbReference type="Pfam" id="PF13474"/>
    </source>
</evidence>
<evidence type="ECO:0000313" key="2">
    <source>
        <dbReference type="EMBL" id="GGD57371.1"/>
    </source>
</evidence>
<protein>
    <recommendedName>
        <fullName evidence="1">SnoaL-like domain-containing protein</fullName>
    </recommendedName>
</protein>
<sequence>MKAIDQVIALEREALDGWASGKAEGYAIHAHPDLIYFDNLGAQELVEGMENVIAYAKKTFAELPAHTYEMAGLKARKYGDTVILSYQYHPSLLDGSPSTKWAATVVYSLTGSRWKMVHANWTMLIPPQMPT</sequence>
<dbReference type="SUPFAM" id="SSF54427">
    <property type="entry name" value="NTF2-like"/>
    <property type="match status" value="1"/>
</dbReference>
<name>A0ABQ1R608_9FLAO</name>
<dbReference type="Gene3D" id="3.10.450.50">
    <property type="match status" value="1"/>
</dbReference>
<gene>
    <name evidence="2" type="ORF">GCM10011361_24870</name>
</gene>